<evidence type="ECO:0000256" key="7">
    <source>
        <dbReference type="SAM" id="Phobius"/>
    </source>
</evidence>
<dbReference type="InterPro" id="IPR036259">
    <property type="entry name" value="MFS_trans_sf"/>
</dbReference>
<feature type="transmembrane region" description="Helical" evidence="7">
    <location>
        <begin position="269"/>
        <end position="289"/>
    </location>
</feature>
<evidence type="ECO:0000256" key="3">
    <source>
        <dbReference type="ARBA" id="ARBA00022475"/>
    </source>
</evidence>
<organism evidence="8 10">
    <name type="scientific">Micromonospora noduli</name>
    <dbReference type="NCBI Taxonomy" id="709876"/>
    <lineage>
        <taxon>Bacteria</taxon>
        <taxon>Bacillati</taxon>
        <taxon>Actinomycetota</taxon>
        <taxon>Actinomycetes</taxon>
        <taxon>Micromonosporales</taxon>
        <taxon>Micromonosporaceae</taxon>
        <taxon>Micromonospora</taxon>
    </lineage>
</organism>
<feature type="transmembrane region" description="Helical" evidence="7">
    <location>
        <begin position="328"/>
        <end position="354"/>
    </location>
</feature>
<dbReference type="PANTHER" id="PTHR23513:SF9">
    <property type="entry name" value="ENTEROBACTIN EXPORTER ENTS"/>
    <property type="match status" value="1"/>
</dbReference>
<evidence type="ECO:0000313" key="10">
    <source>
        <dbReference type="Proteomes" id="UP000248966"/>
    </source>
</evidence>
<dbReference type="RefSeq" id="WP_112583143.1">
    <property type="nucleotide sequence ID" value="NZ_JBFAQI010000017.1"/>
</dbReference>
<keyword evidence="6 7" id="KW-0472">Membrane</keyword>
<dbReference type="Pfam" id="PF07690">
    <property type="entry name" value="MFS_1"/>
    <property type="match status" value="1"/>
</dbReference>
<feature type="transmembrane region" description="Helical" evidence="7">
    <location>
        <begin position="207"/>
        <end position="225"/>
    </location>
</feature>
<keyword evidence="4 7" id="KW-0812">Transmembrane</keyword>
<evidence type="ECO:0000256" key="4">
    <source>
        <dbReference type="ARBA" id="ARBA00022692"/>
    </source>
</evidence>
<evidence type="ECO:0000313" key="8">
    <source>
        <dbReference type="EMBL" id="RAO04288.1"/>
    </source>
</evidence>
<dbReference type="Proteomes" id="UP000249045">
    <property type="component" value="Unassembled WGS sequence"/>
</dbReference>
<evidence type="ECO:0000256" key="5">
    <source>
        <dbReference type="ARBA" id="ARBA00022989"/>
    </source>
</evidence>
<dbReference type="EMBL" id="PYAC01000001">
    <property type="protein sequence ID" value="RAO25255.1"/>
    <property type="molecule type" value="Genomic_DNA"/>
</dbReference>
<keyword evidence="3" id="KW-1003">Cell membrane</keyword>
<sequence>MSIAKYYAMRFASWLCDYLVLFAVPVLAYSVTADVRWSGAAVFFQWGPRLLGLSAAILRLDNIRQRTLMVVADLTRTATALVAGLIMAVYPGAVLPVLMIFAMVVGLCFELTFVGGEKIGLYLVRPEGQERFQSQLTAFEQAAMVLGPAAAGVVLSFPPPVLMFVAAGLFGVSLLMSISVPSGGTAPTSTAKRTLRATVRIALEDPVLRRIVLVTMGLNYVLALINGAAPQIAFGTFGTSSSELGLMYAASSVPAIIGLLVFHRLTSRVSLSTIGVAVAVGMCLAALGVAVAARLWVFAGCLGAFLLLDSFFSVYIRVVRARRVPLENYAATVGLFGMLLIVPMPLAGLTLAAVGNLVDPAVLISASAAAVLIGAVITLPRGRGLLVAPVALGVGTTRINHDS</sequence>
<dbReference type="AlphaFoldDB" id="A0A328NC16"/>
<keyword evidence="5 7" id="KW-1133">Transmembrane helix</keyword>
<dbReference type="SUPFAM" id="SSF103473">
    <property type="entry name" value="MFS general substrate transporter"/>
    <property type="match status" value="1"/>
</dbReference>
<comment type="subcellular location">
    <subcellularLocation>
        <location evidence="1">Cell inner membrane</location>
        <topology evidence="1">Multi-pass membrane protein</topology>
    </subcellularLocation>
</comment>
<feature type="transmembrane region" description="Helical" evidence="7">
    <location>
        <begin position="37"/>
        <end position="58"/>
    </location>
</feature>
<dbReference type="Proteomes" id="UP000248966">
    <property type="component" value="Unassembled WGS sequence"/>
</dbReference>
<feature type="transmembrane region" description="Helical" evidence="7">
    <location>
        <begin position="245"/>
        <end position="262"/>
    </location>
</feature>
<gene>
    <name evidence="8" type="ORF">LAH08_01636</name>
    <name evidence="9" type="ORF">MED15_01018</name>
</gene>
<proteinExistence type="predicted"/>
<feature type="transmembrane region" description="Helical" evidence="7">
    <location>
        <begin position="360"/>
        <end position="379"/>
    </location>
</feature>
<dbReference type="Gene3D" id="1.20.1250.20">
    <property type="entry name" value="MFS general substrate transporter like domains"/>
    <property type="match status" value="1"/>
</dbReference>
<dbReference type="GO" id="GO:0022857">
    <property type="term" value="F:transmembrane transporter activity"/>
    <property type="evidence" value="ECO:0007669"/>
    <property type="project" value="InterPro"/>
</dbReference>
<protein>
    <recommendedName>
        <fullName evidence="12">Major facilitator superfamily (MFS) profile domain-containing protein</fullName>
    </recommendedName>
</protein>
<feature type="transmembrane region" description="Helical" evidence="7">
    <location>
        <begin position="161"/>
        <end position="186"/>
    </location>
</feature>
<evidence type="ECO:0000256" key="2">
    <source>
        <dbReference type="ARBA" id="ARBA00022448"/>
    </source>
</evidence>
<comment type="caution">
    <text evidence="8">The sequence shown here is derived from an EMBL/GenBank/DDBJ whole genome shotgun (WGS) entry which is preliminary data.</text>
</comment>
<keyword evidence="2" id="KW-0813">Transport</keyword>
<evidence type="ECO:0000256" key="6">
    <source>
        <dbReference type="ARBA" id="ARBA00023136"/>
    </source>
</evidence>
<evidence type="ECO:0000256" key="1">
    <source>
        <dbReference type="ARBA" id="ARBA00004429"/>
    </source>
</evidence>
<name>A0A328NC16_9ACTN</name>
<dbReference type="InterPro" id="IPR011701">
    <property type="entry name" value="MFS"/>
</dbReference>
<reference evidence="10 11" key="1">
    <citation type="submission" date="2018-03" db="EMBL/GenBank/DDBJ databases">
        <title>Defining the species Micromonospora saelicesensis and Micromonospora noduli under the framework of genomics.</title>
        <authorList>
            <person name="Riesco R."/>
            <person name="Trujillo M.E."/>
        </authorList>
    </citation>
    <scope>NUCLEOTIDE SEQUENCE [LARGE SCALE GENOMIC DNA]</scope>
    <source>
        <strain evidence="8 10">LAH08</strain>
        <strain evidence="9 11">MED15</strain>
    </source>
</reference>
<feature type="transmembrane region" description="Helical" evidence="7">
    <location>
        <begin position="12"/>
        <end position="31"/>
    </location>
</feature>
<evidence type="ECO:0000313" key="9">
    <source>
        <dbReference type="EMBL" id="RAO25255.1"/>
    </source>
</evidence>
<dbReference type="EMBL" id="PYAA01000008">
    <property type="protein sequence ID" value="RAO04288.1"/>
    <property type="molecule type" value="Genomic_DNA"/>
</dbReference>
<accession>A0A328NC16</accession>
<evidence type="ECO:0008006" key="12">
    <source>
        <dbReference type="Google" id="ProtNLM"/>
    </source>
</evidence>
<evidence type="ECO:0000313" key="11">
    <source>
        <dbReference type="Proteomes" id="UP000249045"/>
    </source>
</evidence>
<dbReference type="PANTHER" id="PTHR23513">
    <property type="entry name" value="INTEGRAL MEMBRANE EFFLUX PROTEIN-RELATED"/>
    <property type="match status" value="1"/>
</dbReference>
<feature type="transmembrane region" description="Helical" evidence="7">
    <location>
        <begin position="295"/>
        <end position="316"/>
    </location>
</feature>
<keyword evidence="11" id="KW-1185">Reference proteome</keyword>
<dbReference type="GO" id="GO:0005886">
    <property type="term" value="C:plasma membrane"/>
    <property type="evidence" value="ECO:0007669"/>
    <property type="project" value="UniProtKB-SubCell"/>
</dbReference>